<proteinExistence type="predicted"/>
<gene>
    <name evidence="3" type="ORF">PACLA_8A069358</name>
</gene>
<evidence type="ECO:0000256" key="1">
    <source>
        <dbReference type="ARBA" id="ARBA00022786"/>
    </source>
</evidence>
<sequence length="1941" mass="218521">MENHCEELRALFKEYVRPVHHEISTEKRRSNMPSQFDITREFPIVFGCVFSRELTSAHYVCDPVDNASSKQPRGALVFADKPFPERTTSYYWEADIVSLGEGENCESGPFLSFGFMPNCSPTDASWTTPVGSCLIHASGRATHYQAGGPLSWSSVTLNLSMREHDVIGCGWERLDPTEIEDNSRVTGRVYFTRNGKRLAEVLDGVSAGLFPVVHIQKKNIRVLVNLGSRTFRYQEANNQRSSQESIQSLSMEEVRANLAELPFCDCSESDEQEEIIDDPRGGVRSRENEGTVHPTSSSERADESSNSSTRLEQQEYDCNLSQLEFLSSSYDLMLDNGPPKYMSPDDDDTSHGHRKPRQLRKDPRSLLVKAWESNVFPTIRRRFRSEADRRSGLEQIRGALMEGLIDIAISTVEDLYEDSGGLPNSLTFPRIEDIEAELDKTTVQDLRQATTVQIVCSSIEALPGFAVPAMRKTFGLCGVVQEIDKRQELVLVDVYIRDEGSVVRYWYPVHAVKPQPPAFGRLSSLTFVDQEKASFEIYTELWNCENTLTRMYSRSAAIKLLDCKHKLLMEKQGGLNVGIADVETTLEQISLLTGHHLREPQSDGTLTARYIATTSSLKESLKITSCSPVAVFFKDEEILRSHLAQLVLSLLNDEGKMRDVCEQLCAVLKDYSVLGSYEHHEVSSVKLHKDVHFQNVAMTSISCFGTTDYFMPRIRVPCVEMFGYYGRRRLTKDGNVDKYKLTQYPDYAGQHANFFGDGKNCLNPERLLPANRFHLRLGSSNAKGLVLRLNGLPQELLLCLGFMETLLDIVSRVSGESNLQSSEGGEIRQGREPACLGEMLELLQRFLITTTASPFVRELTFHLLAQILRLLGKTASTDRLQFYYEASSSFLTSLKSELFKLMEKEVSISRTNALEYVLNCNFEKVKFSSYLQSLLEVVLATVEVQRRVMGTEWDSGDSPRQKSTLWDTPSEDVTDQPTTQDEHESVPVSTSSNLSIEVYTGGSDNPGSFIPFFASLPVMNENQRSVAAGESAPPGRIARAQSLRRQRFRERKKRNSKRASSQESGVRSEEERLEQTPPWYEKLVSTLAVLRHLVRNESCGKSVALDALGTSVVFPSMAWDRVIVVTNIPSSISVDVVIQGITKAARSAGGILPDGGIYLQDELVITRPRGDEETGNQSSGDQPVQSYKSAVVQLRTSLQIDRVRQRLQQEKALTNGNSSGGALQILKVNKMLLFEGGWAVTKSCQAWENFLQSKLLDSSDSFTPATLHALKEIYLTCHVASRIAAEDKVIEYKTSRSLETGDESDVMELMDTSSILLSAHDISEPNAGNLMYTFFKILRERTKLGKEELLDIIQQYGRDEEDSGQKSLHFEGFLHYVKDNIKTDKRLAWKAFQACGYDFNHQRSTEIFPFEVEREHEKWSLEDDKTLIKFIDDISKNLSASPQRLNAEEIFLESDLTNPCFASLKQFSRRSIGSRFALHKYLNLFIQGLVLPAVDLRVSRTHNLSTASLLTSAKDLLFRNTKISELNRVLDLSAQRSADDPTPEISLDPLESIEASKVAETGPQVYQVAIQLSKVASSKLRVKVATGGDPSFPLRVNLRGEQVLGLGGAYRHFMWIMAREVQSSHLGLLIPCPSAAANRNKGKYILRPGPMTLSERQILVFFGQLLGIALRSDIPLALDILPSFWKSILGLPLDESDLHDADILTYNYIRRLSEISLKEDFERLCMEADISGTRFLFTSLNGEEVPLCPHGNDLLVSWENRLEYAKAVLEYRLQELSCEARVRAIKTGLATVVPVQVLTILSPSDLEIRTCGIPNVDIDFLKMHTTYVAGIRPTDRHIEYFWNTLESFSKDEQRKFIKFACNQERLPGRCSCQDGSTDIHVPPYPMKIGPPDGRGPPDLRYIRVETCMFMVKLPRYTTQNVMREKLLYAINCREDPLTDFR</sequence>
<dbReference type="GO" id="GO:0042593">
    <property type="term" value="P:glucose homeostasis"/>
    <property type="evidence" value="ECO:0007669"/>
    <property type="project" value="TreeGrafter"/>
</dbReference>
<dbReference type="InterPro" id="IPR035983">
    <property type="entry name" value="Hect_E3_ubiquitin_ligase"/>
</dbReference>
<dbReference type="InterPro" id="IPR043136">
    <property type="entry name" value="B30.2/SPRY_sf"/>
</dbReference>
<keyword evidence="1" id="KW-0833">Ubl conjugation pathway</keyword>
<name>A0A6S7HW44_PARCT</name>
<dbReference type="InterPro" id="IPR043366">
    <property type="entry name" value="HECTD4"/>
</dbReference>
<keyword evidence="3" id="KW-0436">Ligase</keyword>
<dbReference type="PANTHER" id="PTHR46435:SF1">
    <property type="entry name" value="E3 UBIQUITIN-PROTEIN LIGASE HECTD4-RELATED"/>
    <property type="match status" value="1"/>
</dbReference>
<dbReference type="SMART" id="SM00119">
    <property type="entry name" value="HECTc"/>
    <property type="match status" value="1"/>
</dbReference>
<dbReference type="Gene3D" id="3.90.1750.10">
    <property type="entry name" value="Hect, E3 ligase catalytic domains"/>
    <property type="match status" value="1"/>
</dbReference>
<dbReference type="PANTHER" id="PTHR46435">
    <property type="entry name" value="E3 UBIQUITIN-PROTEIN LIGASE HECTD4-RELATED"/>
    <property type="match status" value="1"/>
</dbReference>
<feature type="region of interest" description="Disordered" evidence="2">
    <location>
        <begin position="334"/>
        <end position="363"/>
    </location>
</feature>
<protein>
    <submittedName>
        <fullName evidence="3">Probable E3 ubiquitin- ligase HECTD4</fullName>
    </submittedName>
</protein>
<feature type="region of interest" description="Disordered" evidence="2">
    <location>
        <begin position="268"/>
        <end position="314"/>
    </location>
</feature>
<dbReference type="PROSITE" id="PS50237">
    <property type="entry name" value="HECT"/>
    <property type="match status" value="1"/>
</dbReference>
<feature type="region of interest" description="Disordered" evidence="2">
    <location>
        <begin position="952"/>
        <end position="992"/>
    </location>
</feature>
<feature type="compositionally biased region" description="Basic and acidic residues" evidence="2">
    <location>
        <begin position="277"/>
        <end position="290"/>
    </location>
</feature>
<evidence type="ECO:0000313" key="3">
    <source>
        <dbReference type="EMBL" id="CAB3997387.1"/>
    </source>
</evidence>
<organism evidence="3 4">
    <name type="scientific">Paramuricea clavata</name>
    <name type="common">Red gorgonian</name>
    <name type="synonym">Violescent sea-whip</name>
    <dbReference type="NCBI Taxonomy" id="317549"/>
    <lineage>
        <taxon>Eukaryota</taxon>
        <taxon>Metazoa</taxon>
        <taxon>Cnidaria</taxon>
        <taxon>Anthozoa</taxon>
        <taxon>Octocorallia</taxon>
        <taxon>Malacalcyonacea</taxon>
        <taxon>Plexauridae</taxon>
        <taxon>Paramuricea</taxon>
    </lineage>
</organism>
<dbReference type="GO" id="GO:0004842">
    <property type="term" value="F:ubiquitin-protein transferase activity"/>
    <property type="evidence" value="ECO:0007669"/>
    <property type="project" value="InterPro"/>
</dbReference>
<dbReference type="Proteomes" id="UP001152795">
    <property type="component" value="Unassembled WGS sequence"/>
</dbReference>
<keyword evidence="4" id="KW-1185">Reference proteome</keyword>
<evidence type="ECO:0000313" key="4">
    <source>
        <dbReference type="Proteomes" id="UP001152795"/>
    </source>
</evidence>
<comment type="caution">
    <text evidence="3">The sequence shown here is derived from an EMBL/GenBank/DDBJ whole genome shotgun (WGS) entry which is preliminary data.</text>
</comment>
<evidence type="ECO:0000256" key="2">
    <source>
        <dbReference type="SAM" id="MobiDB-lite"/>
    </source>
</evidence>
<dbReference type="GO" id="GO:0016874">
    <property type="term" value="F:ligase activity"/>
    <property type="evidence" value="ECO:0007669"/>
    <property type="project" value="UniProtKB-KW"/>
</dbReference>
<accession>A0A6S7HW44</accession>
<dbReference type="Gene3D" id="3.30.2160.10">
    <property type="entry name" value="Hect, E3 ligase catalytic domain"/>
    <property type="match status" value="1"/>
</dbReference>
<dbReference type="OrthoDB" id="5986060at2759"/>
<dbReference type="InterPro" id="IPR000569">
    <property type="entry name" value="HECT_dom"/>
</dbReference>
<dbReference type="SUPFAM" id="SSF56204">
    <property type="entry name" value="Hect, E3 ligase catalytic domain"/>
    <property type="match status" value="1"/>
</dbReference>
<dbReference type="Gene3D" id="3.30.2410.10">
    <property type="entry name" value="Hect, E3 ligase catalytic domain"/>
    <property type="match status" value="1"/>
</dbReference>
<reference evidence="3" key="1">
    <citation type="submission" date="2020-04" db="EMBL/GenBank/DDBJ databases">
        <authorList>
            <person name="Alioto T."/>
            <person name="Alioto T."/>
            <person name="Gomez Garrido J."/>
        </authorList>
    </citation>
    <scope>NUCLEOTIDE SEQUENCE</scope>
    <source>
        <strain evidence="3">A484AB</strain>
    </source>
</reference>
<dbReference type="Pfam" id="PF00632">
    <property type="entry name" value="HECT"/>
    <property type="match status" value="1"/>
</dbReference>
<dbReference type="EMBL" id="CACRXK020003087">
    <property type="protein sequence ID" value="CAB3997387.1"/>
    <property type="molecule type" value="Genomic_DNA"/>
</dbReference>
<dbReference type="Gene3D" id="2.60.120.920">
    <property type="match status" value="1"/>
</dbReference>
<feature type="region of interest" description="Disordered" evidence="2">
    <location>
        <begin position="1043"/>
        <end position="1075"/>
    </location>
</feature>
<feature type="compositionally biased region" description="Basic residues" evidence="2">
    <location>
        <begin position="1043"/>
        <end position="1057"/>
    </location>
</feature>